<feature type="domain" description="Penicillin-binding protein transpeptidase" evidence="18">
    <location>
        <begin position="337"/>
        <end position="614"/>
    </location>
</feature>
<dbReference type="EC" id="2.4.1.129" evidence="20"/>
<evidence type="ECO:0000313" key="21">
    <source>
        <dbReference type="Proteomes" id="UP000823486"/>
    </source>
</evidence>
<dbReference type="NCBIfam" id="TIGR02074">
    <property type="entry name" value="PBP_1a_fam"/>
    <property type="match status" value="1"/>
</dbReference>
<feature type="transmembrane region" description="Helical" evidence="17">
    <location>
        <begin position="20"/>
        <end position="42"/>
    </location>
</feature>
<keyword evidence="8" id="KW-0133">Cell shape</keyword>
<evidence type="ECO:0000259" key="18">
    <source>
        <dbReference type="Pfam" id="PF00905"/>
    </source>
</evidence>
<protein>
    <submittedName>
        <fullName evidence="20">Penicillin-binding protein 2A</fullName>
        <ecNumber evidence="20">2.3.2.-</ecNumber>
        <ecNumber evidence="20">2.4.1.129</ecNumber>
    </submittedName>
</protein>
<feature type="compositionally biased region" description="Acidic residues" evidence="16">
    <location>
        <begin position="763"/>
        <end position="773"/>
    </location>
</feature>
<accession>A0ABS2QN46</accession>
<keyword evidence="21" id="KW-1185">Reference proteome</keyword>
<keyword evidence="20" id="KW-0012">Acyltransferase</keyword>
<evidence type="ECO:0000256" key="7">
    <source>
        <dbReference type="ARBA" id="ARBA00022801"/>
    </source>
</evidence>
<evidence type="ECO:0000256" key="16">
    <source>
        <dbReference type="SAM" id="MobiDB-lite"/>
    </source>
</evidence>
<keyword evidence="12" id="KW-0511">Multifunctional enzyme</keyword>
<keyword evidence="3" id="KW-0645">Protease</keyword>
<keyword evidence="4 20" id="KW-0328">Glycosyltransferase</keyword>
<sequence length="818" mass="91548">MKGFLNFFSKGFQQLNPKKFFQMAAVISSAAALSVAGFFHFMDPDADISNLKNKMYQPTLIYDQNDKLASKVTANKIETIPISQVPEHVKNAVVAIEDHRFYEHNGVDYQGIFRAAVSNVKAGRVVQGGSTLTQQLTKNALLNSDRTYKRKFKEYFLAKEVEKKFSKDEILEMYLNQIYFGHGAWGIKRASQIYFGKEVKQLTAAEGALLAGIVKAPSQMDPFVNKDRAIERRNIVLSEMVKYKFISKEVFNEAKDQELALNTDNKEDPLKGKYPHFVDAVFEEAVKKYKLDQDKLLTGGYRIYTTLDQDMQKAAEEVYQNDSLFPEGSNGKLVQSGAVLIDPKTGGINALVGGRGEHTFRGYNRATQLKTQPGSTMKPLAVYTPALENGYNLSDELKDEKMNFGNYEPSNYNDEYKGEVPMYEALMKSLNVPAVWLLNEIGISKGMESVKKFGIPLTEEDRRLGLALGAHTNGVSPVEMAEAYSAFPNNGERIDSHSIIKIVDAEGNEIAKWKEVKTKVTEKAIANKMTSMLMGVVEQGTGQAAAVDGWEIAGKTGSTQVPIDGIDGVKDQWFVGYSPVLAGAVWLGYDKTDENHYLTTTSSEGAAPLFKELMSKALQHKQHESFDVKSIETYMKEERERAREQFWKDQKQRLKDNWKKWTEPFSQDKKDEEQPIESQDTNSVPQDQNESNEMPAEPEAQQQEQNTEETTEIPKNDAPSNPGTQGESGGAENETPAPPVTPENPPPGDSNPDKPEPDKPEPEDPEPEDPEPDTPDKPEPEDPGNPDEPKPEEPQAKKQAVKETKVKEQKTERKDEIN</sequence>
<feature type="domain" description="Glycosyl transferase family 51" evidence="19">
    <location>
        <begin position="70"/>
        <end position="240"/>
    </location>
</feature>
<dbReference type="InterPro" id="IPR001460">
    <property type="entry name" value="PCN-bd_Tpept"/>
</dbReference>
<evidence type="ECO:0000256" key="14">
    <source>
        <dbReference type="ARBA" id="ARBA00034000"/>
    </source>
</evidence>
<evidence type="ECO:0000313" key="20">
    <source>
        <dbReference type="EMBL" id="MBM7694144.1"/>
    </source>
</evidence>
<evidence type="ECO:0000256" key="2">
    <source>
        <dbReference type="ARBA" id="ARBA00022645"/>
    </source>
</evidence>
<evidence type="ECO:0000256" key="12">
    <source>
        <dbReference type="ARBA" id="ARBA00023268"/>
    </source>
</evidence>
<feature type="compositionally biased region" description="Low complexity" evidence="16">
    <location>
        <begin position="692"/>
        <end position="705"/>
    </location>
</feature>
<feature type="region of interest" description="Disordered" evidence="16">
    <location>
        <begin position="658"/>
        <end position="818"/>
    </location>
</feature>
<evidence type="ECO:0000256" key="4">
    <source>
        <dbReference type="ARBA" id="ARBA00022676"/>
    </source>
</evidence>
<dbReference type="InterPro" id="IPR050396">
    <property type="entry name" value="Glycosyltr_51/Transpeptidase"/>
</dbReference>
<keyword evidence="9" id="KW-0573">Peptidoglycan synthesis</keyword>
<keyword evidence="10 17" id="KW-1133">Transmembrane helix</keyword>
<dbReference type="Pfam" id="PF00905">
    <property type="entry name" value="Transpeptidase"/>
    <property type="match status" value="1"/>
</dbReference>
<evidence type="ECO:0000259" key="19">
    <source>
        <dbReference type="Pfam" id="PF00912"/>
    </source>
</evidence>
<dbReference type="PANTHER" id="PTHR32282">
    <property type="entry name" value="BINDING PROTEIN TRANSPEPTIDASE, PUTATIVE-RELATED"/>
    <property type="match status" value="1"/>
</dbReference>
<keyword evidence="5 20" id="KW-0808">Transferase</keyword>
<dbReference type="InterPro" id="IPR001264">
    <property type="entry name" value="Glyco_trans_51"/>
</dbReference>
<keyword evidence="6 17" id="KW-0812">Transmembrane</keyword>
<dbReference type="GO" id="GO:0016746">
    <property type="term" value="F:acyltransferase activity"/>
    <property type="evidence" value="ECO:0007669"/>
    <property type="project" value="UniProtKB-KW"/>
</dbReference>
<keyword evidence="7" id="KW-0378">Hydrolase</keyword>
<feature type="compositionally biased region" description="Pro residues" evidence="16">
    <location>
        <begin position="736"/>
        <end position="749"/>
    </location>
</feature>
<gene>
    <name evidence="20" type="ORF">JOC77_003588</name>
</gene>
<dbReference type="EMBL" id="JAFBFI010000018">
    <property type="protein sequence ID" value="MBM7694144.1"/>
    <property type="molecule type" value="Genomic_DNA"/>
</dbReference>
<evidence type="ECO:0000256" key="17">
    <source>
        <dbReference type="SAM" id="Phobius"/>
    </source>
</evidence>
<keyword evidence="13" id="KW-0961">Cell wall biogenesis/degradation</keyword>
<dbReference type="GO" id="GO:0016757">
    <property type="term" value="F:glycosyltransferase activity"/>
    <property type="evidence" value="ECO:0007669"/>
    <property type="project" value="UniProtKB-KW"/>
</dbReference>
<evidence type="ECO:0000256" key="1">
    <source>
        <dbReference type="ARBA" id="ARBA00022475"/>
    </source>
</evidence>
<dbReference type="EC" id="2.3.2.-" evidence="20"/>
<evidence type="ECO:0000256" key="3">
    <source>
        <dbReference type="ARBA" id="ARBA00022670"/>
    </source>
</evidence>
<keyword evidence="1" id="KW-1003">Cell membrane</keyword>
<keyword evidence="11 17" id="KW-0472">Membrane</keyword>
<dbReference type="Pfam" id="PF00912">
    <property type="entry name" value="Transgly"/>
    <property type="match status" value="1"/>
</dbReference>
<feature type="compositionally biased region" description="Basic and acidic residues" evidence="16">
    <location>
        <begin position="787"/>
        <end position="818"/>
    </location>
</feature>
<evidence type="ECO:0000256" key="10">
    <source>
        <dbReference type="ARBA" id="ARBA00022989"/>
    </source>
</evidence>
<dbReference type="Gene3D" id="1.10.3810.10">
    <property type="entry name" value="Biosynthetic peptidoglycan transglycosylase-like"/>
    <property type="match status" value="1"/>
</dbReference>
<dbReference type="RefSeq" id="WP_204545860.1">
    <property type="nucleotide sequence ID" value="NZ_JAFBFI010000018.1"/>
</dbReference>
<evidence type="ECO:0000256" key="13">
    <source>
        <dbReference type="ARBA" id="ARBA00023316"/>
    </source>
</evidence>
<evidence type="ECO:0000256" key="11">
    <source>
        <dbReference type="ARBA" id="ARBA00023136"/>
    </source>
</evidence>
<evidence type="ECO:0000256" key="5">
    <source>
        <dbReference type="ARBA" id="ARBA00022679"/>
    </source>
</evidence>
<dbReference type="Proteomes" id="UP000823486">
    <property type="component" value="Unassembled WGS sequence"/>
</dbReference>
<reference evidence="20 21" key="1">
    <citation type="submission" date="2021-01" db="EMBL/GenBank/DDBJ databases">
        <title>Genomic Encyclopedia of Type Strains, Phase IV (KMG-IV): sequencing the most valuable type-strain genomes for metagenomic binning, comparative biology and taxonomic classification.</title>
        <authorList>
            <person name="Goeker M."/>
        </authorList>
    </citation>
    <scope>NUCLEOTIDE SEQUENCE [LARGE SCALE GENOMIC DNA]</scope>
    <source>
        <strain evidence="20 21">DSM 105482</strain>
    </source>
</reference>
<proteinExistence type="predicted"/>
<evidence type="ECO:0000256" key="6">
    <source>
        <dbReference type="ARBA" id="ARBA00022692"/>
    </source>
</evidence>
<comment type="catalytic activity">
    <reaction evidence="15">
        <text>[GlcNAc-(1-&gt;4)-Mur2Ac(oyl-L-Ala-gamma-D-Glu-L-Lys-D-Ala-D-Ala)](n)-di-trans,octa-cis-undecaprenyl diphosphate + beta-D-GlcNAc-(1-&gt;4)-Mur2Ac(oyl-L-Ala-gamma-D-Glu-L-Lys-D-Ala-D-Ala)-di-trans,octa-cis-undecaprenyl diphosphate = [GlcNAc-(1-&gt;4)-Mur2Ac(oyl-L-Ala-gamma-D-Glu-L-Lys-D-Ala-D-Ala)](n+1)-di-trans,octa-cis-undecaprenyl diphosphate + di-trans,octa-cis-undecaprenyl diphosphate + H(+)</text>
        <dbReference type="Rhea" id="RHEA:23708"/>
        <dbReference type="Rhea" id="RHEA-COMP:9602"/>
        <dbReference type="Rhea" id="RHEA-COMP:9603"/>
        <dbReference type="ChEBI" id="CHEBI:15378"/>
        <dbReference type="ChEBI" id="CHEBI:58405"/>
        <dbReference type="ChEBI" id="CHEBI:60033"/>
        <dbReference type="ChEBI" id="CHEBI:78435"/>
        <dbReference type="EC" id="2.4.99.28"/>
    </reaction>
</comment>
<evidence type="ECO:0000256" key="8">
    <source>
        <dbReference type="ARBA" id="ARBA00022960"/>
    </source>
</evidence>
<comment type="caution">
    <text evidence="20">The sequence shown here is derived from an EMBL/GenBank/DDBJ whole genome shotgun (WGS) entry which is preliminary data.</text>
</comment>
<dbReference type="SUPFAM" id="SSF56601">
    <property type="entry name" value="beta-lactamase/transpeptidase-like"/>
    <property type="match status" value="1"/>
</dbReference>
<comment type="catalytic activity">
    <reaction evidence="14">
        <text>Preferential cleavage: (Ac)2-L-Lys-D-Ala-|-D-Ala. Also transpeptidation of peptidyl-alanyl moieties that are N-acyl substituents of D-alanine.</text>
        <dbReference type="EC" id="3.4.16.4"/>
    </reaction>
</comment>
<keyword evidence="2" id="KW-0121">Carboxypeptidase</keyword>
<dbReference type="SUPFAM" id="SSF53955">
    <property type="entry name" value="Lysozyme-like"/>
    <property type="match status" value="1"/>
</dbReference>
<evidence type="ECO:0000256" key="15">
    <source>
        <dbReference type="ARBA" id="ARBA00049902"/>
    </source>
</evidence>
<dbReference type="InterPro" id="IPR012338">
    <property type="entry name" value="Beta-lactam/transpept-like"/>
</dbReference>
<name>A0ABS2QN46_9BACI</name>
<dbReference type="Gene3D" id="3.40.710.10">
    <property type="entry name" value="DD-peptidase/beta-lactamase superfamily"/>
    <property type="match status" value="1"/>
</dbReference>
<organism evidence="20 21">
    <name type="scientific">Peribacillus deserti</name>
    <dbReference type="NCBI Taxonomy" id="673318"/>
    <lineage>
        <taxon>Bacteria</taxon>
        <taxon>Bacillati</taxon>
        <taxon>Bacillota</taxon>
        <taxon>Bacilli</taxon>
        <taxon>Bacillales</taxon>
        <taxon>Bacillaceae</taxon>
        <taxon>Peribacillus</taxon>
    </lineage>
</organism>
<feature type="compositionally biased region" description="Basic and acidic residues" evidence="16">
    <location>
        <begin position="751"/>
        <end position="762"/>
    </location>
</feature>
<dbReference type="InterPro" id="IPR023346">
    <property type="entry name" value="Lysozyme-like_dom_sf"/>
</dbReference>
<feature type="compositionally biased region" description="Polar residues" evidence="16">
    <location>
        <begin position="676"/>
        <end position="691"/>
    </location>
</feature>
<evidence type="ECO:0000256" key="9">
    <source>
        <dbReference type="ARBA" id="ARBA00022984"/>
    </source>
</evidence>
<dbReference type="PANTHER" id="PTHR32282:SF32">
    <property type="entry name" value="PENICILLIN-BINDING PROTEIN 2A"/>
    <property type="match status" value="1"/>
</dbReference>
<dbReference type="InterPro" id="IPR036950">
    <property type="entry name" value="PBP_transglycosylase"/>
</dbReference>
<feature type="compositionally biased region" description="Basic and acidic residues" evidence="16">
    <location>
        <begin position="658"/>
        <end position="673"/>
    </location>
</feature>